<dbReference type="OrthoDB" id="330047at2759"/>
<proteinExistence type="inferred from homology"/>
<dbReference type="InterPro" id="IPR011701">
    <property type="entry name" value="MFS"/>
</dbReference>
<evidence type="ECO:0000256" key="5">
    <source>
        <dbReference type="ARBA" id="ARBA00022989"/>
    </source>
</evidence>
<feature type="transmembrane region" description="Helical" evidence="7">
    <location>
        <begin position="198"/>
        <end position="218"/>
    </location>
</feature>
<reference evidence="8" key="1">
    <citation type="submission" date="2023-04" db="EMBL/GenBank/DDBJ databases">
        <title>Ambrosiozyma monospora NBRC 1965.</title>
        <authorList>
            <person name="Ichikawa N."/>
            <person name="Sato H."/>
            <person name="Tonouchi N."/>
        </authorList>
    </citation>
    <scope>NUCLEOTIDE SEQUENCE</scope>
    <source>
        <strain evidence="8">NBRC 1965</strain>
    </source>
</reference>
<dbReference type="InterPro" id="IPR052599">
    <property type="entry name" value="SLC43A_AATransporter"/>
</dbReference>
<dbReference type="PANTHER" id="PTHR20772:SF2">
    <property type="entry name" value="PROTEIN FMP42"/>
    <property type="match status" value="1"/>
</dbReference>
<dbReference type="GO" id="GO:0000329">
    <property type="term" value="C:fungal-type vacuole membrane"/>
    <property type="evidence" value="ECO:0007669"/>
    <property type="project" value="TreeGrafter"/>
</dbReference>
<keyword evidence="4 7" id="KW-0812">Transmembrane</keyword>
<comment type="caution">
    <text evidence="8">The sequence shown here is derived from an EMBL/GenBank/DDBJ whole genome shotgun (WGS) entry which is preliminary data.</text>
</comment>
<evidence type="ECO:0000256" key="7">
    <source>
        <dbReference type="SAM" id="Phobius"/>
    </source>
</evidence>
<evidence type="ECO:0000256" key="4">
    <source>
        <dbReference type="ARBA" id="ARBA00022692"/>
    </source>
</evidence>
<dbReference type="Proteomes" id="UP001165063">
    <property type="component" value="Unassembled WGS sequence"/>
</dbReference>
<dbReference type="Gene3D" id="1.20.1250.20">
    <property type="entry name" value="MFS general substrate transporter like domains"/>
    <property type="match status" value="1"/>
</dbReference>
<feature type="transmembrane region" description="Helical" evidence="7">
    <location>
        <begin position="12"/>
        <end position="35"/>
    </location>
</feature>
<dbReference type="EMBL" id="BSXU01006042">
    <property type="protein sequence ID" value="GMG55686.1"/>
    <property type="molecule type" value="Genomic_DNA"/>
</dbReference>
<comment type="similarity">
    <text evidence="2">Belongs to the SLC43A transporter (TC 2.A.1.44) family.</text>
</comment>
<sequence length="552" mass="61759">MYFFETPFKKRLIQVACAVFWCFLGAGPIFGFAALKPTLIDQHVYEELCYTNQTTTSSSLAESQLFTSLYEIMAPRTSILGSAFTNQDDQSVHTEQFFAHCTTQDLKLNMMFTVGAVLTNVSALVIGRVLDSYGPKVCGFIGSAFLFISCFIFINAKSITLFDPYLIGYASMALGGPFTYISSFQLSNAFPDQSGTVLALLTGAFDTSSAVFLVYKHFYLSNPEFFKLQTFYKFFLFVPIFISLAQSFLMPNESYLTPPPDLIPHPEEEGGRLASAAAAETLLHDENSPLLAPPEPSPAFRRRSSIGEAYKSVYVEDEIEEAEHRAAQDNNTNSIFGILHGFPIRYQFRTWWFFLMCIFCTIQMLRLNYFVATINSQYAYLLGSYQLANKLNKVFDIALPLGGVISIPFVGMCLDNFSTSVVLILLFALSLVIGVLGCIEHSFVAGVINVLMFVSYRPFFYTSMSDYCAKVFGFETFGTIYGTMMTTSGVFNFLQSFLDRATHTTFKMNPIPLNVMLVLLTTFIGGATVVYVYTQSIRYNKLKQKNHHSAVA</sequence>
<comment type="subcellular location">
    <subcellularLocation>
        <location evidence="1">Membrane</location>
        <topology evidence="1">Multi-pass membrane protein</topology>
    </subcellularLocation>
</comment>
<feature type="transmembrane region" description="Helical" evidence="7">
    <location>
        <begin position="421"/>
        <end position="437"/>
    </location>
</feature>
<protein>
    <submittedName>
        <fullName evidence="8">Unnamed protein product</fullName>
    </submittedName>
</protein>
<keyword evidence="9" id="KW-1185">Reference proteome</keyword>
<feature type="transmembrane region" description="Helical" evidence="7">
    <location>
        <begin position="511"/>
        <end position="533"/>
    </location>
</feature>
<keyword evidence="6 7" id="KW-0472">Membrane</keyword>
<dbReference type="SUPFAM" id="SSF103473">
    <property type="entry name" value="MFS general substrate transporter"/>
    <property type="match status" value="1"/>
</dbReference>
<dbReference type="GO" id="GO:0022857">
    <property type="term" value="F:transmembrane transporter activity"/>
    <property type="evidence" value="ECO:0007669"/>
    <property type="project" value="InterPro"/>
</dbReference>
<keyword evidence="5 7" id="KW-1133">Transmembrane helix</keyword>
<evidence type="ECO:0000256" key="2">
    <source>
        <dbReference type="ARBA" id="ARBA00006595"/>
    </source>
</evidence>
<evidence type="ECO:0000256" key="1">
    <source>
        <dbReference type="ARBA" id="ARBA00004141"/>
    </source>
</evidence>
<feature type="transmembrane region" description="Helical" evidence="7">
    <location>
        <begin position="230"/>
        <end position="249"/>
    </location>
</feature>
<evidence type="ECO:0000256" key="6">
    <source>
        <dbReference type="ARBA" id="ARBA00023136"/>
    </source>
</evidence>
<feature type="transmembrane region" description="Helical" evidence="7">
    <location>
        <begin position="351"/>
        <end position="374"/>
    </location>
</feature>
<dbReference type="InterPro" id="IPR036259">
    <property type="entry name" value="MFS_trans_sf"/>
</dbReference>
<dbReference type="Pfam" id="PF07690">
    <property type="entry name" value="MFS_1"/>
    <property type="match status" value="1"/>
</dbReference>
<feature type="transmembrane region" description="Helical" evidence="7">
    <location>
        <begin position="394"/>
        <end position="414"/>
    </location>
</feature>
<feature type="transmembrane region" description="Helical" evidence="7">
    <location>
        <begin position="443"/>
        <end position="460"/>
    </location>
</feature>
<feature type="transmembrane region" description="Helical" evidence="7">
    <location>
        <begin position="110"/>
        <end position="130"/>
    </location>
</feature>
<keyword evidence="3" id="KW-0813">Transport</keyword>
<dbReference type="PANTHER" id="PTHR20772">
    <property type="entry name" value="PROTEIN FMP42"/>
    <property type="match status" value="1"/>
</dbReference>
<name>A0A9W7DNP8_AMBMO</name>
<dbReference type="AlphaFoldDB" id="A0A9W7DNP8"/>
<organism evidence="8 9">
    <name type="scientific">Ambrosiozyma monospora</name>
    <name type="common">Yeast</name>
    <name type="synonym">Endomycopsis monosporus</name>
    <dbReference type="NCBI Taxonomy" id="43982"/>
    <lineage>
        <taxon>Eukaryota</taxon>
        <taxon>Fungi</taxon>
        <taxon>Dikarya</taxon>
        <taxon>Ascomycota</taxon>
        <taxon>Saccharomycotina</taxon>
        <taxon>Pichiomycetes</taxon>
        <taxon>Pichiales</taxon>
        <taxon>Pichiaceae</taxon>
        <taxon>Ambrosiozyma</taxon>
    </lineage>
</organism>
<evidence type="ECO:0000313" key="9">
    <source>
        <dbReference type="Proteomes" id="UP001165063"/>
    </source>
</evidence>
<feature type="transmembrane region" description="Helical" evidence="7">
    <location>
        <begin position="472"/>
        <end position="491"/>
    </location>
</feature>
<accession>A0A9W7DNP8</accession>
<feature type="transmembrane region" description="Helical" evidence="7">
    <location>
        <begin position="137"/>
        <end position="154"/>
    </location>
</feature>
<evidence type="ECO:0000313" key="8">
    <source>
        <dbReference type="EMBL" id="GMG55686.1"/>
    </source>
</evidence>
<evidence type="ECO:0000256" key="3">
    <source>
        <dbReference type="ARBA" id="ARBA00022448"/>
    </source>
</evidence>
<gene>
    <name evidence="8" type="ORF">Amon01_000775900</name>
</gene>